<proteinExistence type="predicted"/>
<organism evidence="2 3">
    <name type="scientific">Aquamicrobium aerolatum DSM 21857</name>
    <dbReference type="NCBI Taxonomy" id="1121003"/>
    <lineage>
        <taxon>Bacteria</taxon>
        <taxon>Pseudomonadati</taxon>
        <taxon>Pseudomonadota</taxon>
        <taxon>Alphaproteobacteria</taxon>
        <taxon>Hyphomicrobiales</taxon>
        <taxon>Phyllobacteriaceae</taxon>
        <taxon>Aerobium</taxon>
    </lineage>
</organism>
<dbReference type="STRING" id="1121003.SAMN03080618_02433"/>
<dbReference type="EMBL" id="FORF01000013">
    <property type="protein sequence ID" value="SFJ24662.1"/>
    <property type="molecule type" value="Genomic_DNA"/>
</dbReference>
<sequence>MKRRPSRRRRQRSPLRAFRTAGLFGALAIAAAIGLEPARFESILPGIVSSLPSSVREMLPATAKNDVPRPVALVGMVRPMPLCGSGRRISCVVDGDTFWVSGEKIRLEGIDAPEIKGACAYERDLAQRATRRLSELLSGQNFALQRRGTDRYGRTLARAVTPIGEAGDILVREGLARPWRGRKEQWCS</sequence>
<dbReference type="Proteomes" id="UP000242763">
    <property type="component" value="Unassembled WGS sequence"/>
</dbReference>
<dbReference type="Gene3D" id="2.40.50.90">
    <property type="match status" value="1"/>
</dbReference>
<protein>
    <submittedName>
        <fullName evidence="2">Nuclease homologue</fullName>
    </submittedName>
</protein>
<reference evidence="3" key="1">
    <citation type="submission" date="2016-10" db="EMBL/GenBank/DDBJ databases">
        <authorList>
            <person name="Varghese N."/>
            <person name="Submissions S."/>
        </authorList>
    </citation>
    <scope>NUCLEOTIDE SEQUENCE [LARGE SCALE GENOMIC DNA]</scope>
    <source>
        <strain evidence="3">DSM 21857</strain>
    </source>
</reference>
<dbReference type="PROSITE" id="PS50830">
    <property type="entry name" value="TNASE_3"/>
    <property type="match status" value="1"/>
</dbReference>
<evidence type="ECO:0000259" key="1">
    <source>
        <dbReference type="PROSITE" id="PS50830"/>
    </source>
</evidence>
<dbReference type="SMART" id="SM00318">
    <property type="entry name" value="SNc"/>
    <property type="match status" value="1"/>
</dbReference>
<dbReference type="InterPro" id="IPR016071">
    <property type="entry name" value="Staphylococal_nuclease_OB-fold"/>
</dbReference>
<evidence type="ECO:0000313" key="2">
    <source>
        <dbReference type="EMBL" id="SFJ24662.1"/>
    </source>
</evidence>
<dbReference type="Pfam" id="PF00565">
    <property type="entry name" value="SNase"/>
    <property type="match status" value="1"/>
</dbReference>
<evidence type="ECO:0000313" key="3">
    <source>
        <dbReference type="Proteomes" id="UP000242763"/>
    </source>
</evidence>
<dbReference type="InterPro" id="IPR035437">
    <property type="entry name" value="SNase_OB-fold_sf"/>
</dbReference>
<dbReference type="AlphaFoldDB" id="A0A1I3PTH2"/>
<gene>
    <name evidence="2" type="ORF">SAMN03080618_02433</name>
</gene>
<name>A0A1I3PTH2_9HYPH</name>
<accession>A0A1I3PTH2</accession>
<feature type="domain" description="TNase-like" evidence="1">
    <location>
        <begin position="88"/>
        <end position="188"/>
    </location>
</feature>
<dbReference type="SUPFAM" id="SSF50199">
    <property type="entry name" value="Staphylococcal nuclease"/>
    <property type="match status" value="1"/>
</dbReference>
<keyword evidence="3" id="KW-1185">Reference proteome</keyword>